<evidence type="ECO:0000256" key="1">
    <source>
        <dbReference type="SAM" id="MobiDB-lite"/>
    </source>
</evidence>
<dbReference type="Proteomes" id="UP000237271">
    <property type="component" value="Unassembled WGS sequence"/>
</dbReference>
<proteinExistence type="predicted"/>
<sequence length="82" mass="8939">MSGSLRARNPRRISPWVRNYDGVSEDESEDSGSHMSDTKDPLKTTPAKTAEIDSDAVDYDESDDDLKPTSGSDKDSNDASDT</sequence>
<accession>A0A2P4Y5X1</accession>
<dbReference type="AlphaFoldDB" id="A0A2P4Y5X1"/>
<feature type="compositionally biased region" description="Acidic residues" evidence="1">
    <location>
        <begin position="52"/>
        <end position="64"/>
    </location>
</feature>
<evidence type="ECO:0000313" key="3">
    <source>
        <dbReference type="Proteomes" id="UP000237271"/>
    </source>
</evidence>
<gene>
    <name evidence="2" type="ORF">PHPALM_9980</name>
</gene>
<reference evidence="2 3" key="1">
    <citation type="journal article" date="2017" name="Genome Biol. Evol.">
        <title>Phytophthora megakarya and P. palmivora, closely related causal agents of cacao black pod rot, underwent increases in genome sizes and gene numbers by different mechanisms.</title>
        <authorList>
            <person name="Ali S.S."/>
            <person name="Shao J."/>
            <person name="Lary D.J."/>
            <person name="Kronmiller B."/>
            <person name="Shen D."/>
            <person name="Strem M.D."/>
            <person name="Amoako-Attah I."/>
            <person name="Akrofi A.Y."/>
            <person name="Begoude B.A."/>
            <person name="Ten Hoopen G.M."/>
            <person name="Coulibaly K."/>
            <person name="Kebe B.I."/>
            <person name="Melnick R.L."/>
            <person name="Guiltinan M.J."/>
            <person name="Tyler B.M."/>
            <person name="Meinhardt L.W."/>
            <person name="Bailey B.A."/>
        </authorList>
    </citation>
    <scope>NUCLEOTIDE SEQUENCE [LARGE SCALE GENOMIC DNA]</scope>
    <source>
        <strain evidence="3">sbr112.9</strain>
    </source>
</reference>
<evidence type="ECO:0000313" key="2">
    <source>
        <dbReference type="EMBL" id="POM73194.1"/>
    </source>
</evidence>
<keyword evidence="3" id="KW-1185">Reference proteome</keyword>
<comment type="caution">
    <text evidence="2">The sequence shown here is derived from an EMBL/GenBank/DDBJ whole genome shotgun (WGS) entry which is preliminary data.</text>
</comment>
<protein>
    <submittedName>
        <fullName evidence="2">Uncharacterized protein</fullName>
    </submittedName>
</protein>
<name>A0A2P4Y5X1_9STRA</name>
<feature type="region of interest" description="Disordered" evidence="1">
    <location>
        <begin position="1"/>
        <end position="82"/>
    </location>
</feature>
<dbReference type="EMBL" id="NCKW01005242">
    <property type="protein sequence ID" value="POM73194.1"/>
    <property type="molecule type" value="Genomic_DNA"/>
</dbReference>
<feature type="compositionally biased region" description="Basic and acidic residues" evidence="1">
    <location>
        <begin position="72"/>
        <end position="82"/>
    </location>
</feature>
<organism evidence="2 3">
    <name type="scientific">Phytophthora palmivora</name>
    <dbReference type="NCBI Taxonomy" id="4796"/>
    <lineage>
        <taxon>Eukaryota</taxon>
        <taxon>Sar</taxon>
        <taxon>Stramenopiles</taxon>
        <taxon>Oomycota</taxon>
        <taxon>Peronosporomycetes</taxon>
        <taxon>Peronosporales</taxon>
        <taxon>Peronosporaceae</taxon>
        <taxon>Phytophthora</taxon>
    </lineage>
</organism>